<gene>
    <name evidence="6" type="ORF">COLO4_35119</name>
</gene>
<evidence type="ECO:0000259" key="5">
    <source>
        <dbReference type="PROSITE" id="PS51485"/>
    </source>
</evidence>
<dbReference type="SUPFAM" id="SSF49503">
    <property type="entry name" value="Cupredoxins"/>
    <property type="match status" value="1"/>
</dbReference>
<dbReference type="InterPro" id="IPR039391">
    <property type="entry name" value="Phytocyanin-like"/>
</dbReference>
<keyword evidence="3" id="KW-0472">Membrane</keyword>
<accession>A0A1R3GI66</accession>
<evidence type="ECO:0000313" key="6">
    <source>
        <dbReference type="EMBL" id="OMO57757.1"/>
    </source>
</evidence>
<dbReference type="EMBL" id="AWUE01022490">
    <property type="protein sequence ID" value="OMO57757.1"/>
    <property type="molecule type" value="Genomic_DNA"/>
</dbReference>
<dbReference type="AlphaFoldDB" id="A0A1R3GI66"/>
<dbReference type="PANTHER" id="PTHR33021">
    <property type="entry name" value="BLUE COPPER PROTEIN"/>
    <property type="match status" value="1"/>
</dbReference>
<dbReference type="Proteomes" id="UP000187203">
    <property type="component" value="Unassembled WGS sequence"/>
</dbReference>
<feature type="transmembrane region" description="Helical" evidence="3">
    <location>
        <begin position="138"/>
        <end position="156"/>
    </location>
</feature>
<protein>
    <submittedName>
        <fullName evidence="6">Plastocyanin-like protein</fullName>
    </submittedName>
</protein>
<reference evidence="7" key="1">
    <citation type="submission" date="2013-09" db="EMBL/GenBank/DDBJ databases">
        <title>Corchorus olitorius genome sequencing.</title>
        <authorList>
            <person name="Alam M."/>
            <person name="Haque M.S."/>
            <person name="Islam M.S."/>
            <person name="Emdad E.M."/>
            <person name="Islam M.M."/>
            <person name="Ahmed B."/>
            <person name="Halim A."/>
            <person name="Hossen Q.M.M."/>
            <person name="Hossain M.Z."/>
            <person name="Ahmed R."/>
            <person name="Khan M.M."/>
            <person name="Islam R."/>
            <person name="Rashid M.M."/>
            <person name="Khan S.A."/>
            <person name="Rahman M.S."/>
            <person name="Alam M."/>
            <person name="Yahiya A.S."/>
            <person name="Khan M.S."/>
            <person name="Azam M.S."/>
            <person name="Haque T."/>
            <person name="Lashkar M.Z.H."/>
            <person name="Akhand A.I."/>
            <person name="Morshed G."/>
            <person name="Roy S."/>
            <person name="Uddin K.S."/>
            <person name="Rabeya T."/>
            <person name="Hossain A.S."/>
            <person name="Chowdhury A."/>
            <person name="Snigdha A.R."/>
            <person name="Mortoza M.S."/>
            <person name="Matin S.A."/>
            <person name="Hoque S.M.E."/>
            <person name="Islam M.K."/>
            <person name="Roy D.K."/>
            <person name="Haider R."/>
            <person name="Moosa M.M."/>
            <person name="Elias S.M."/>
            <person name="Hasan A.M."/>
            <person name="Jahan S."/>
            <person name="Shafiuddin M."/>
            <person name="Mahmood N."/>
            <person name="Shommy N.S."/>
        </authorList>
    </citation>
    <scope>NUCLEOTIDE SEQUENCE [LARGE SCALE GENOMIC DNA]</scope>
    <source>
        <strain evidence="7">cv. O-4</strain>
    </source>
</reference>
<keyword evidence="2" id="KW-0325">Glycoprotein</keyword>
<evidence type="ECO:0000313" key="7">
    <source>
        <dbReference type="Proteomes" id="UP000187203"/>
    </source>
</evidence>
<comment type="caution">
    <text evidence="6">The sequence shown here is derived from an EMBL/GenBank/DDBJ whole genome shotgun (WGS) entry which is preliminary data.</text>
</comment>
<dbReference type="PANTHER" id="PTHR33021:SF522">
    <property type="entry name" value="PHYTOCYANIN DOMAIN-CONTAINING PROTEIN"/>
    <property type="match status" value="1"/>
</dbReference>
<keyword evidence="4" id="KW-0732">Signal</keyword>
<dbReference type="FunFam" id="2.60.40.420:FF:000034">
    <property type="entry name" value="Cupredoxin superfamily protein"/>
    <property type="match status" value="1"/>
</dbReference>
<name>A0A1R3GI66_9ROSI</name>
<dbReference type="PROSITE" id="PS51485">
    <property type="entry name" value="PHYTOCYANIN"/>
    <property type="match status" value="1"/>
</dbReference>
<proteinExistence type="predicted"/>
<dbReference type="GO" id="GO:0005886">
    <property type="term" value="C:plasma membrane"/>
    <property type="evidence" value="ECO:0007669"/>
    <property type="project" value="TreeGrafter"/>
</dbReference>
<dbReference type="InterPro" id="IPR003245">
    <property type="entry name" value="Phytocyanin_dom"/>
</dbReference>
<dbReference type="GO" id="GO:0009055">
    <property type="term" value="F:electron transfer activity"/>
    <property type="evidence" value="ECO:0007669"/>
    <property type="project" value="InterPro"/>
</dbReference>
<dbReference type="Pfam" id="PF02298">
    <property type="entry name" value="Cu_bind_like"/>
    <property type="match status" value="1"/>
</dbReference>
<evidence type="ECO:0000256" key="4">
    <source>
        <dbReference type="SAM" id="SignalP"/>
    </source>
</evidence>
<feature type="domain" description="Phytocyanin" evidence="5">
    <location>
        <begin position="28"/>
        <end position="131"/>
    </location>
</feature>
<sequence>MASRLGMGFFFIASLIAAMGLFQTAVADTYTVGDDLGWTIPPGGSIAYSTWARTKNFEINDTIVFSWTNTHDVAEVSEADYENCTKTNPIGSVQQTSPANFTLDSNRSRYFICTINNHCELGQKVTINIGEWNSASSLTVGATLSLLLSTIVISLLSHQI</sequence>
<dbReference type="InterPro" id="IPR008972">
    <property type="entry name" value="Cupredoxin"/>
</dbReference>
<feature type="chain" id="PRO_5012028771" evidence="4">
    <location>
        <begin position="28"/>
        <end position="160"/>
    </location>
</feature>
<dbReference type="Gene3D" id="2.60.40.420">
    <property type="entry name" value="Cupredoxins - blue copper proteins"/>
    <property type="match status" value="1"/>
</dbReference>
<keyword evidence="3" id="KW-0812">Transmembrane</keyword>
<feature type="signal peptide" evidence="4">
    <location>
        <begin position="1"/>
        <end position="27"/>
    </location>
</feature>
<evidence type="ECO:0000256" key="2">
    <source>
        <dbReference type="ARBA" id="ARBA00023180"/>
    </source>
</evidence>
<evidence type="ECO:0000256" key="1">
    <source>
        <dbReference type="ARBA" id="ARBA00023157"/>
    </source>
</evidence>
<keyword evidence="7" id="KW-1185">Reference proteome</keyword>
<dbReference type="OrthoDB" id="2015260at2759"/>
<keyword evidence="3" id="KW-1133">Transmembrane helix</keyword>
<organism evidence="6 7">
    <name type="scientific">Corchorus olitorius</name>
    <dbReference type="NCBI Taxonomy" id="93759"/>
    <lineage>
        <taxon>Eukaryota</taxon>
        <taxon>Viridiplantae</taxon>
        <taxon>Streptophyta</taxon>
        <taxon>Embryophyta</taxon>
        <taxon>Tracheophyta</taxon>
        <taxon>Spermatophyta</taxon>
        <taxon>Magnoliopsida</taxon>
        <taxon>eudicotyledons</taxon>
        <taxon>Gunneridae</taxon>
        <taxon>Pentapetalae</taxon>
        <taxon>rosids</taxon>
        <taxon>malvids</taxon>
        <taxon>Malvales</taxon>
        <taxon>Malvaceae</taxon>
        <taxon>Grewioideae</taxon>
        <taxon>Apeibeae</taxon>
        <taxon>Corchorus</taxon>
    </lineage>
</organism>
<keyword evidence="1" id="KW-1015">Disulfide bond</keyword>
<evidence type="ECO:0000256" key="3">
    <source>
        <dbReference type="SAM" id="Phobius"/>
    </source>
</evidence>
<dbReference type="STRING" id="93759.A0A1R3GI66"/>